<sequence>MRGKATLVILVSLCGQDCAVVGFSHFEIVVLAIRAESH</sequence>
<reference evidence="1 2" key="1">
    <citation type="submission" date="2014-06" db="EMBL/GenBank/DDBJ databases">
        <authorList>
            <person name="Le Roux F."/>
        </authorList>
    </citation>
    <scope>NUCLEOTIDE SEQUENCE [LARGE SCALE GENOMIC DNA]</scope>
    <source>
        <strain evidence="1 2">J2-31</strain>
    </source>
</reference>
<dbReference type="Proteomes" id="UP000041625">
    <property type="component" value="Unassembled WGS sequence"/>
</dbReference>
<name>A0AA86XRP1_9VIBR</name>
<organism evidence="1 2">
    <name type="scientific">Vibrio coralliirubri</name>
    <dbReference type="NCBI Taxonomy" id="1516159"/>
    <lineage>
        <taxon>Bacteria</taxon>
        <taxon>Pseudomonadati</taxon>
        <taxon>Pseudomonadota</taxon>
        <taxon>Gammaproteobacteria</taxon>
        <taxon>Vibrionales</taxon>
        <taxon>Vibrionaceae</taxon>
        <taxon>Vibrio</taxon>
    </lineage>
</organism>
<dbReference type="AlphaFoldDB" id="A0AA86XRP1"/>
<evidence type="ECO:0000313" key="1">
    <source>
        <dbReference type="EMBL" id="CDT65002.1"/>
    </source>
</evidence>
<proteinExistence type="predicted"/>
<comment type="caution">
    <text evidence="1">The sequence shown here is derived from an EMBL/GenBank/DDBJ whole genome shotgun (WGS) entry which is preliminary data.</text>
</comment>
<keyword evidence="2" id="KW-1185">Reference proteome</keyword>
<gene>
    <name evidence="1" type="ORF">VCR31J2_1270815</name>
</gene>
<dbReference type="EMBL" id="CCKJ01000032">
    <property type="protein sequence ID" value="CDT65002.1"/>
    <property type="molecule type" value="Genomic_DNA"/>
</dbReference>
<accession>A0AA86XRP1</accession>
<evidence type="ECO:0000313" key="2">
    <source>
        <dbReference type="Proteomes" id="UP000041625"/>
    </source>
</evidence>
<protein>
    <submittedName>
        <fullName evidence="1">Uncharacterized protein</fullName>
    </submittedName>
</protein>